<feature type="domain" description="O-antigen ligase-related" evidence="6">
    <location>
        <begin position="201"/>
        <end position="366"/>
    </location>
</feature>
<dbReference type="Proteomes" id="UP000245252">
    <property type="component" value="Unassembled WGS sequence"/>
</dbReference>
<keyword evidence="8" id="KW-1185">Reference proteome</keyword>
<keyword evidence="2 5" id="KW-0812">Transmembrane</keyword>
<feature type="transmembrane region" description="Helical" evidence="5">
    <location>
        <begin position="12"/>
        <end position="32"/>
    </location>
</feature>
<evidence type="ECO:0000313" key="8">
    <source>
        <dbReference type="Proteomes" id="UP000245252"/>
    </source>
</evidence>
<keyword evidence="3 5" id="KW-1133">Transmembrane helix</keyword>
<feature type="transmembrane region" description="Helical" evidence="5">
    <location>
        <begin position="98"/>
        <end position="116"/>
    </location>
</feature>
<dbReference type="PANTHER" id="PTHR37422">
    <property type="entry name" value="TEICHURONIC ACID BIOSYNTHESIS PROTEIN TUAE"/>
    <property type="match status" value="1"/>
</dbReference>
<comment type="subcellular location">
    <subcellularLocation>
        <location evidence="1">Membrane</location>
        <topology evidence="1">Multi-pass membrane protein</topology>
    </subcellularLocation>
</comment>
<gene>
    <name evidence="7" type="ORF">DEM27_07725</name>
</gene>
<dbReference type="Pfam" id="PF04932">
    <property type="entry name" value="Wzy_C"/>
    <property type="match status" value="1"/>
</dbReference>
<proteinExistence type="predicted"/>
<dbReference type="PANTHER" id="PTHR37422:SF13">
    <property type="entry name" value="LIPOPOLYSACCHARIDE BIOSYNTHESIS PROTEIN PA4999-RELATED"/>
    <property type="match status" value="1"/>
</dbReference>
<organism evidence="7 8">
    <name type="scientific">Metarhizobium album</name>
    <dbReference type="NCBI Taxonomy" id="2182425"/>
    <lineage>
        <taxon>Bacteria</taxon>
        <taxon>Pseudomonadati</taxon>
        <taxon>Pseudomonadota</taxon>
        <taxon>Alphaproteobacteria</taxon>
        <taxon>Hyphomicrobiales</taxon>
        <taxon>Rhizobiaceae</taxon>
        <taxon>Metarhizobium</taxon>
    </lineage>
</organism>
<dbReference type="EMBL" id="QFBC01000002">
    <property type="protein sequence ID" value="PWE57501.1"/>
    <property type="molecule type" value="Genomic_DNA"/>
</dbReference>
<evidence type="ECO:0000256" key="2">
    <source>
        <dbReference type="ARBA" id="ARBA00022692"/>
    </source>
</evidence>
<evidence type="ECO:0000259" key="6">
    <source>
        <dbReference type="Pfam" id="PF04932"/>
    </source>
</evidence>
<feature type="transmembrane region" description="Helical" evidence="5">
    <location>
        <begin position="38"/>
        <end position="55"/>
    </location>
</feature>
<evidence type="ECO:0000256" key="5">
    <source>
        <dbReference type="SAM" id="Phobius"/>
    </source>
</evidence>
<keyword evidence="4 5" id="KW-0472">Membrane</keyword>
<accession>A0A2U2DW22</accession>
<feature type="transmembrane region" description="Helical" evidence="5">
    <location>
        <begin position="123"/>
        <end position="147"/>
    </location>
</feature>
<feature type="transmembrane region" description="Helical" evidence="5">
    <location>
        <begin position="215"/>
        <end position="235"/>
    </location>
</feature>
<sequence length="464" mass="51530">MPDLNRIGEGPRPGFFVAIIGSFLWLVLLTPTLIESDAYRYATLILVAAGLFYFWKYRSFVRLHWTGWLCIAWGLYATARFLILYFDGPVHQKGASEWLYIFPIFFPLLGITLFVFRPHVEKIVALYFAAVLVFLLVTTQYVAILGGEAITPLIQNNRIHGAVACGLMMISAFFWLMHYTRGEMRSAHIAKFALAAAPVIITLALLNIYGSKSKGVWLATAITFPVMFLLAQTYMRAFSARCLSLAILALLIGGIALFWQNLIATTGPTLSAIGAGWNEYASGGDISKMMNDSIASDQTPLSMNERLQLWSNAWEVFSAAPLFGQGNHWLDSWKLTRYSKVGYTLIHNGYMEIAIRHGIFGLAVFFVLLAGFLSAARNAQKLSLMSLPALHCYYATIIFFCVTLLSNSNNRLAIGEMFFLLVGAIAISSLIAADLLRKQQRAQASSTTRPSLPQESVLPLQQTV</sequence>
<evidence type="ECO:0000256" key="3">
    <source>
        <dbReference type="ARBA" id="ARBA00022989"/>
    </source>
</evidence>
<dbReference type="GO" id="GO:0016020">
    <property type="term" value="C:membrane"/>
    <property type="evidence" value="ECO:0007669"/>
    <property type="project" value="UniProtKB-SubCell"/>
</dbReference>
<comment type="caution">
    <text evidence="7">The sequence shown here is derived from an EMBL/GenBank/DDBJ whole genome shotgun (WGS) entry which is preliminary data.</text>
</comment>
<evidence type="ECO:0000313" key="7">
    <source>
        <dbReference type="EMBL" id="PWE57501.1"/>
    </source>
</evidence>
<feature type="transmembrane region" description="Helical" evidence="5">
    <location>
        <begin position="159"/>
        <end position="177"/>
    </location>
</feature>
<name>A0A2U2DW22_9HYPH</name>
<evidence type="ECO:0000256" key="4">
    <source>
        <dbReference type="ARBA" id="ARBA00023136"/>
    </source>
</evidence>
<dbReference type="InterPro" id="IPR007016">
    <property type="entry name" value="O-antigen_ligase-rel_domated"/>
</dbReference>
<feature type="transmembrane region" description="Helical" evidence="5">
    <location>
        <begin position="417"/>
        <end position="436"/>
    </location>
</feature>
<feature type="transmembrane region" description="Helical" evidence="5">
    <location>
        <begin position="189"/>
        <end position="209"/>
    </location>
</feature>
<feature type="transmembrane region" description="Helical" evidence="5">
    <location>
        <begin position="67"/>
        <end position="86"/>
    </location>
</feature>
<evidence type="ECO:0000256" key="1">
    <source>
        <dbReference type="ARBA" id="ARBA00004141"/>
    </source>
</evidence>
<keyword evidence="7" id="KW-0436">Ligase</keyword>
<dbReference type="OrthoDB" id="8307539at2"/>
<protein>
    <submittedName>
        <fullName evidence="7">O-antigen ligase domain-containing protein</fullName>
    </submittedName>
</protein>
<dbReference type="GO" id="GO:0016874">
    <property type="term" value="F:ligase activity"/>
    <property type="evidence" value="ECO:0007669"/>
    <property type="project" value="UniProtKB-KW"/>
</dbReference>
<feature type="transmembrane region" description="Helical" evidence="5">
    <location>
        <begin position="353"/>
        <end position="375"/>
    </location>
</feature>
<feature type="transmembrane region" description="Helical" evidence="5">
    <location>
        <begin position="242"/>
        <end position="260"/>
    </location>
</feature>
<dbReference type="RefSeq" id="WP_109457606.1">
    <property type="nucleotide sequence ID" value="NZ_QFBC01000002.1"/>
</dbReference>
<dbReference type="AlphaFoldDB" id="A0A2U2DW22"/>
<dbReference type="InterPro" id="IPR051533">
    <property type="entry name" value="WaaL-like"/>
</dbReference>
<reference evidence="7 8" key="1">
    <citation type="submission" date="2018-05" db="EMBL/GenBank/DDBJ databases">
        <title>The draft genome of strain NS-104.</title>
        <authorList>
            <person name="Hang P."/>
            <person name="Jiang J."/>
        </authorList>
    </citation>
    <scope>NUCLEOTIDE SEQUENCE [LARGE SCALE GENOMIC DNA]</scope>
    <source>
        <strain evidence="7 8">NS-104</strain>
    </source>
</reference>
<feature type="transmembrane region" description="Helical" evidence="5">
    <location>
        <begin position="387"/>
        <end position="405"/>
    </location>
</feature>